<evidence type="ECO:0000256" key="1">
    <source>
        <dbReference type="ARBA" id="ARBA00023015"/>
    </source>
</evidence>
<dbReference type="Pfam" id="PF00027">
    <property type="entry name" value="cNMP_binding"/>
    <property type="match status" value="1"/>
</dbReference>
<name>A0A6I4SUC7_9SPHN</name>
<evidence type="ECO:0000256" key="3">
    <source>
        <dbReference type="ARBA" id="ARBA00023163"/>
    </source>
</evidence>
<evidence type="ECO:0000313" key="6">
    <source>
        <dbReference type="Proteomes" id="UP000433652"/>
    </source>
</evidence>
<comment type="caution">
    <text evidence="5">The sequence shown here is derived from an EMBL/GenBank/DDBJ whole genome shotgun (WGS) entry which is preliminary data.</text>
</comment>
<dbReference type="GO" id="GO:0003677">
    <property type="term" value="F:DNA binding"/>
    <property type="evidence" value="ECO:0007669"/>
    <property type="project" value="UniProtKB-KW"/>
</dbReference>
<proteinExistence type="predicted"/>
<keyword evidence="3" id="KW-0804">Transcription</keyword>
<dbReference type="SMART" id="SM00100">
    <property type="entry name" value="cNMP"/>
    <property type="match status" value="1"/>
</dbReference>
<gene>
    <name evidence="5" type="ORF">GRI89_03360</name>
</gene>
<dbReference type="GO" id="GO:0006355">
    <property type="term" value="P:regulation of DNA-templated transcription"/>
    <property type="evidence" value="ECO:0007669"/>
    <property type="project" value="InterPro"/>
</dbReference>
<dbReference type="Gene3D" id="2.60.120.10">
    <property type="entry name" value="Jelly Rolls"/>
    <property type="match status" value="1"/>
</dbReference>
<dbReference type="InterPro" id="IPR012318">
    <property type="entry name" value="HTH_CRP"/>
</dbReference>
<organism evidence="5 6">
    <name type="scientific">Croceibacterium salegens</name>
    <dbReference type="NCBI Taxonomy" id="1737568"/>
    <lineage>
        <taxon>Bacteria</taxon>
        <taxon>Pseudomonadati</taxon>
        <taxon>Pseudomonadota</taxon>
        <taxon>Alphaproteobacteria</taxon>
        <taxon>Sphingomonadales</taxon>
        <taxon>Erythrobacteraceae</taxon>
        <taxon>Croceibacterium</taxon>
    </lineage>
</organism>
<dbReference type="SUPFAM" id="SSF51206">
    <property type="entry name" value="cAMP-binding domain-like"/>
    <property type="match status" value="1"/>
</dbReference>
<reference evidence="5 6" key="1">
    <citation type="submission" date="2019-12" db="EMBL/GenBank/DDBJ databases">
        <title>Genomic-based taxomic classification of the family Erythrobacteraceae.</title>
        <authorList>
            <person name="Xu L."/>
        </authorList>
    </citation>
    <scope>NUCLEOTIDE SEQUENCE [LARGE SCALE GENOMIC DNA]</scope>
    <source>
        <strain evidence="5 6">MCCC 1K01500</strain>
    </source>
</reference>
<keyword evidence="6" id="KW-1185">Reference proteome</keyword>
<keyword evidence="2" id="KW-0238">DNA-binding</keyword>
<dbReference type="Pfam" id="PF13545">
    <property type="entry name" value="HTH_Crp_2"/>
    <property type="match status" value="1"/>
</dbReference>
<evidence type="ECO:0000313" key="5">
    <source>
        <dbReference type="EMBL" id="MXO58580.1"/>
    </source>
</evidence>
<dbReference type="InterPro" id="IPR036390">
    <property type="entry name" value="WH_DNA-bd_sf"/>
</dbReference>
<dbReference type="CDD" id="cd00038">
    <property type="entry name" value="CAP_ED"/>
    <property type="match status" value="1"/>
</dbReference>
<protein>
    <submittedName>
        <fullName evidence="5">Cyclic nucleotide-binding domain-containing protein</fullName>
    </submittedName>
</protein>
<dbReference type="InterPro" id="IPR018490">
    <property type="entry name" value="cNMP-bd_dom_sf"/>
</dbReference>
<keyword evidence="1" id="KW-0805">Transcription regulation</keyword>
<dbReference type="Proteomes" id="UP000433652">
    <property type="component" value="Unassembled WGS sequence"/>
</dbReference>
<dbReference type="InterPro" id="IPR014710">
    <property type="entry name" value="RmlC-like_jellyroll"/>
</dbReference>
<accession>A0A6I4SUC7</accession>
<dbReference type="PROSITE" id="PS50042">
    <property type="entry name" value="CNMP_BINDING_3"/>
    <property type="match status" value="1"/>
</dbReference>
<evidence type="ECO:0000256" key="2">
    <source>
        <dbReference type="ARBA" id="ARBA00023125"/>
    </source>
</evidence>
<sequence length="233" mass="26202">MYRMNNLKNFDKFSIVQDGSWDLLSALIELGKRKFAPPRTTIINAGDPPGGLFLVTDGCADVSFPSSSGEEALCRLCWPGDWFGHVSIFTHVERRATVRSRTSLSYIYVPAPTVLKFLEEDSGHWRTLASLVIRELQSEMTAHSDLLIGDSRLRCLATLVRLCGCNGQPPAVDYSRQLPVSQEELGQLTNLCRNGIGTLLRKFRQNGIISLQYRGIHVPSVRRLWFNYQEATI</sequence>
<dbReference type="EMBL" id="WTYM01000029">
    <property type="protein sequence ID" value="MXO58580.1"/>
    <property type="molecule type" value="Genomic_DNA"/>
</dbReference>
<evidence type="ECO:0000259" key="4">
    <source>
        <dbReference type="PROSITE" id="PS50042"/>
    </source>
</evidence>
<dbReference type="AlphaFoldDB" id="A0A6I4SUC7"/>
<feature type="domain" description="Cyclic nucleotide-binding" evidence="4">
    <location>
        <begin position="30"/>
        <end position="118"/>
    </location>
</feature>
<dbReference type="SUPFAM" id="SSF46785">
    <property type="entry name" value="Winged helix' DNA-binding domain"/>
    <property type="match status" value="1"/>
</dbReference>
<dbReference type="InterPro" id="IPR000595">
    <property type="entry name" value="cNMP-bd_dom"/>
</dbReference>